<dbReference type="InterPro" id="IPR004720">
    <property type="entry name" value="PTS_IIB_sorbose-sp"/>
</dbReference>
<dbReference type="InterPro" id="IPR036667">
    <property type="entry name" value="PTS_IIB_sorbose-sp_sf"/>
</dbReference>
<evidence type="ECO:0000256" key="17">
    <source>
        <dbReference type="ARBA" id="ARBA00030229"/>
    </source>
</evidence>
<evidence type="ECO:0000256" key="10">
    <source>
        <dbReference type="ARBA" id="ARBA00022553"/>
    </source>
</evidence>
<dbReference type="STRING" id="525254.HMPREF0072_1972"/>
<dbReference type="EC" id="2.7.1.191" evidence="5"/>
<evidence type="ECO:0000256" key="9">
    <source>
        <dbReference type="ARBA" id="ARBA00022490"/>
    </source>
</evidence>
<evidence type="ECO:0000256" key="2">
    <source>
        <dbReference type="ARBA" id="ARBA00004236"/>
    </source>
</evidence>
<dbReference type="SUPFAM" id="SSF53062">
    <property type="entry name" value="PTS system fructose IIA component-like"/>
    <property type="match status" value="1"/>
</dbReference>
<comment type="subunit">
    <text evidence="4">Homodimer.</text>
</comment>
<evidence type="ECO:0000256" key="15">
    <source>
        <dbReference type="ARBA" id="ARBA00023136"/>
    </source>
</evidence>
<evidence type="ECO:0000256" key="6">
    <source>
        <dbReference type="ARBA" id="ARBA00021685"/>
    </source>
</evidence>
<dbReference type="InterPro" id="IPR036662">
    <property type="entry name" value="PTS_EIIA_man-typ_sf"/>
</dbReference>
<dbReference type="PANTHER" id="PTHR33799:SF1">
    <property type="entry name" value="PTS SYSTEM MANNOSE-SPECIFIC EIIAB COMPONENT-RELATED"/>
    <property type="match status" value="1"/>
</dbReference>
<evidence type="ECO:0000256" key="7">
    <source>
        <dbReference type="ARBA" id="ARBA00022448"/>
    </source>
</evidence>
<evidence type="ECO:0000256" key="14">
    <source>
        <dbReference type="ARBA" id="ARBA00022777"/>
    </source>
</evidence>
<dbReference type="InterPro" id="IPR051471">
    <property type="entry name" value="Bacterial_PTS_sugar_comp"/>
</dbReference>
<evidence type="ECO:0000259" key="19">
    <source>
        <dbReference type="PROSITE" id="PS51096"/>
    </source>
</evidence>
<comment type="function">
    <text evidence="16">The phosphoenolpyruvate-dependent sugar phosphotransferase system (sugar PTS), a major carbohydrate active transport system, catalyzes the phosphorylation of incoming sugar substrates concomitantly with their translocation across the cell membrane. The enzyme II ManXYZ PTS system is involved in mannose transport.</text>
</comment>
<evidence type="ECO:0000256" key="5">
    <source>
        <dbReference type="ARBA" id="ARBA00011929"/>
    </source>
</evidence>
<dbReference type="eggNOG" id="COG2893">
    <property type="taxonomic scope" value="Bacteria"/>
</dbReference>
<evidence type="ECO:0000313" key="21">
    <source>
        <dbReference type="EMBL" id="EEI85456.1"/>
    </source>
</evidence>
<dbReference type="Gene3D" id="3.40.35.10">
    <property type="entry name" value="Phosphotransferase system, sorbose subfamily IIB component"/>
    <property type="match status" value="1"/>
</dbReference>
<evidence type="ECO:0000259" key="20">
    <source>
        <dbReference type="PROSITE" id="PS51101"/>
    </source>
</evidence>
<dbReference type="Pfam" id="PF03610">
    <property type="entry name" value="EIIA-man"/>
    <property type="match status" value="1"/>
</dbReference>
<keyword evidence="11" id="KW-0762">Sugar transport</keyword>
<keyword evidence="9" id="KW-0963">Cytoplasm</keyword>
<organism evidence="21 22">
    <name type="scientific">Anaerococcus lactolyticus ATCC 51172</name>
    <dbReference type="NCBI Taxonomy" id="525254"/>
    <lineage>
        <taxon>Bacteria</taxon>
        <taxon>Bacillati</taxon>
        <taxon>Bacillota</taxon>
        <taxon>Tissierellia</taxon>
        <taxon>Tissierellales</taxon>
        <taxon>Peptoniphilaceae</taxon>
        <taxon>Anaerococcus</taxon>
    </lineage>
</organism>
<evidence type="ECO:0000256" key="18">
    <source>
        <dbReference type="ARBA" id="ARBA00032197"/>
    </source>
</evidence>
<dbReference type="PROSITE" id="PS51101">
    <property type="entry name" value="PTS_EIIB_TYPE_4"/>
    <property type="match status" value="1"/>
</dbReference>
<evidence type="ECO:0000256" key="4">
    <source>
        <dbReference type="ARBA" id="ARBA00011738"/>
    </source>
</evidence>
<dbReference type="InterPro" id="IPR033887">
    <property type="entry name" value="PTS_IIA_man"/>
</dbReference>
<dbReference type="AlphaFoldDB" id="C2BI02"/>
<evidence type="ECO:0000256" key="13">
    <source>
        <dbReference type="ARBA" id="ARBA00022683"/>
    </source>
</evidence>
<evidence type="ECO:0000256" key="12">
    <source>
        <dbReference type="ARBA" id="ARBA00022679"/>
    </source>
</evidence>
<accession>C2BI02</accession>
<keyword evidence="13" id="KW-0598">Phosphotransferase system</keyword>
<keyword evidence="15" id="KW-0472">Membrane</keyword>
<keyword evidence="14" id="KW-0418">Kinase</keyword>
<keyword evidence="10" id="KW-0597">Phosphoprotein</keyword>
<evidence type="ECO:0000256" key="11">
    <source>
        <dbReference type="ARBA" id="ARBA00022597"/>
    </source>
</evidence>
<reference evidence="21 22" key="1">
    <citation type="submission" date="2008-10" db="EMBL/GenBank/DDBJ databases">
        <authorList>
            <person name="Qin X."/>
            <person name="Bachman B."/>
            <person name="Battles P."/>
            <person name="Bell A."/>
            <person name="Bess C."/>
            <person name="Bickham C."/>
            <person name="Chaboub L."/>
            <person name="Chen D."/>
            <person name="Coyle M."/>
            <person name="Deiros D.R."/>
            <person name="Dinh H."/>
            <person name="Forbes L."/>
            <person name="Fowler G."/>
            <person name="Francisco L."/>
            <person name="Fu Q."/>
            <person name="Gubbala S."/>
            <person name="Hale W."/>
            <person name="Han Y."/>
            <person name="Hemphill L."/>
            <person name="Highlander S.K."/>
            <person name="Hirani K."/>
            <person name="Hogues M."/>
            <person name="Jackson L."/>
            <person name="Jakkamsetti A."/>
            <person name="Javaid M."/>
            <person name="Jiang H."/>
            <person name="Korchina V."/>
            <person name="Kovar C."/>
            <person name="Lara F."/>
            <person name="Lee S."/>
            <person name="Mata R."/>
            <person name="Mathew T."/>
            <person name="Moen C."/>
            <person name="Morales K."/>
            <person name="Munidasa M."/>
            <person name="Nazareth L."/>
            <person name="Ngo R."/>
            <person name="Nguyen L."/>
            <person name="Okwuonu G."/>
            <person name="Ongeri F."/>
            <person name="Patil S."/>
            <person name="Petrosino J."/>
            <person name="Pham C."/>
            <person name="Pham P."/>
            <person name="Pu L.-L."/>
            <person name="Puazo M."/>
            <person name="Raj R."/>
            <person name="Reid J."/>
            <person name="Rouhana J."/>
            <person name="Saada N."/>
            <person name="Shang Y."/>
            <person name="Simmons D."/>
            <person name="Thornton R."/>
            <person name="Warren J."/>
            <person name="Weissenberger G."/>
            <person name="Zhang J."/>
            <person name="Zhang L."/>
            <person name="Zhou C."/>
            <person name="Zhu D."/>
            <person name="Muzny D."/>
            <person name="Worley K."/>
            <person name="Gibbs R."/>
        </authorList>
    </citation>
    <scope>NUCLEOTIDE SEQUENCE [LARGE SCALE GENOMIC DNA]</scope>
    <source>
        <strain evidence="21 22">ATCC 51172</strain>
    </source>
</reference>
<feature type="domain" description="PTS EIIA type-4" evidence="19">
    <location>
        <begin position="26"/>
        <end position="150"/>
    </location>
</feature>
<evidence type="ECO:0000256" key="8">
    <source>
        <dbReference type="ARBA" id="ARBA00022475"/>
    </source>
</evidence>
<dbReference type="GO" id="GO:0005737">
    <property type="term" value="C:cytoplasm"/>
    <property type="evidence" value="ECO:0007669"/>
    <property type="project" value="UniProtKB-SubCell"/>
</dbReference>
<sequence length="354" mass="38020">MLHSGNAKKPIISGVIPGNKERRDVMVGIILASHGAFAEGIKESAQMIFGAQDKFEAVVLKPSMGPDEFRANLEAAIAKVDAEEILFLCDLWGGTPFNQSSAVFDGHEDKWAIVAGLNLPMVIEALSERFTESSSHAIAKVIIKSAKEGIKGKPDDVNPVLEVPATSKDKGKNVGGSIPEGTVLGDGKIKIGLARVDTRLLHGQVATTWTKTVGPDRIIVVSDKVAHDELRKSMIMEAAPPGVKVHVIPIKKMIEIDKDPRFGLTKALLLFETPQDVLEYVEGGGEISEVNLGSMAHSKGKVVVTNALAMGTDDVKTLEKLKAKGIKFDVRKVPADRAEDLDSLLQKAKSELNI</sequence>
<dbReference type="GO" id="GO:0009401">
    <property type="term" value="P:phosphoenolpyruvate-dependent sugar phosphotransferase system"/>
    <property type="evidence" value="ECO:0007669"/>
    <property type="project" value="UniProtKB-KW"/>
</dbReference>
<dbReference type="InterPro" id="IPR004701">
    <property type="entry name" value="PTS_EIIA_man-typ"/>
</dbReference>
<comment type="caution">
    <text evidence="21">The sequence shown here is derived from an EMBL/GenBank/DDBJ whole genome shotgun (WGS) entry which is preliminary data.</text>
</comment>
<dbReference type="EMBL" id="ABYO01000279">
    <property type="protein sequence ID" value="EEI85456.1"/>
    <property type="molecule type" value="Genomic_DNA"/>
</dbReference>
<dbReference type="GO" id="GO:0005886">
    <property type="term" value="C:plasma membrane"/>
    <property type="evidence" value="ECO:0007669"/>
    <property type="project" value="UniProtKB-SubCell"/>
</dbReference>
<evidence type="ECO:0000256" key="1">
    <source>
        <dbReference type="ARBA" id="ARBA00000514"/>
    </source>
</evidence>
<protein>
    <recommendedName>
        <fullName evidence="6">PTS system mannose-specific EIIAB component</fullName>
        <ecNumber evidence="5">2.7.1.191</ecNumber>
    </recommendedName>
    <alternativeName>
        <fullName evidence="18">EIIAB-Man</fullName>
    </alternativeName>
    <alternativeName>
        <fullName evidence="17">EIII-Man</fullName>
    </alternativeName>
</protein>
<dbReference type="Proteomes" id="UP000005984">
    <property type="component" value="Unassembled WGS sequence"/>
</dbReference>
<dbReference type="CDD" id="cd00006">
    <property type="entry name" value="PTS_IIA_man"/>
    <property type="match status" value="1"/>
</dbReference>
<dbReference type="PANTHER" id="PTHR33799">
    <property type="entry name" value="PTS PERMEASE-RELATED-RELATED"/>
    <property type="match status" value="1"/>
</dbReference>
<evidence type="ECO:0000256" key="3">
    <source>
        <dbReference type="ARBA" id="ARBA00004496"/>
    </source>
</evidence>
<evidence type="ECO:0000313" key="22">
    <source>
        <dbReference type="Proteomes" id="UP000005984"/>
    </source>
</evidence>
<dbReference type="Pfam" id="PF03830">
    <property type="entry name" value="PTSIIB_sorb"/>
    <property type="match status" value="1"/>
</dbReference>
<evidence type="ECO:0000256" key="16">
    <source>
        <dbReference type="ARBA" id="ARBA00023757"/>
    </source>
</evidence>
<dbReference type="PROSITE" id="PS51096">
    <property type="entry name" value="PTS_EIIA_TYPE_4"/>
    <property type="match status" value="1"/>
</dbReference>
<dbReference type="SUPFAM" id="SSF52728">
    <property type="entry name" value="PTS IIb component"/>
    <property type="match status" value="1"/>
</dbReference>
<gene>
    <name evidence="21" type="ORF">HMPREF0072_1972</name>
</gene>
<comment type="subcellular location">
    <subcellularLocation>
        <location evidence="2">Cell membrane</location>
    </subcellularLocation>
    <subcellularLocation>
        <location evidence="3">Cytoplasm</location>
    </subcellularLocation>
</comment>
<proteinExistence type="predicted"/>
<dbReference type="Gene3D" id="3.40.50.510">
    <property type="entry name" value="Phosphotransferase system, mannose-type IIA component"/>
    <property type="match status" value="1"/>
</dbReference>
<comment type="catalytic activity">
    <reaction evidence="1">
        <text>D-mannose(out) + N(pros)-phospho-L-histidyl-[protein] = D-mannose 6-phosphate(in) + L-histidyl-[protein]</text>
        <dbReference type="Rhea" id="RHEA:49232"/>
        <dbReference type="Rhea" id="RHEA-COMP:9745"/>
        <dbReference type="Rhea" id="RHEA-COMP:9746"/>
        <dbReference type="ChEBI" id="CHEBI:4208"/>
        <dbReference type="ChEBI" id="CHEBI:29979"/>
        <dbReference type="ChEBI" id="CHEBI:58735"/>
        <dbReference type="ChEBI" id="CHEBI:64837"/>
        <dbReference type="EC" id="2.7.1.191"/>
    </reaction>
</comment>
<name>C2BI02_9FIRM</name>
<feature type="domain" description="PTS EIIB type-4" evidence="20">
    <location>
        <begin position="187"/>
        <end position="352"/>
    </location>
</feature>
<keyword evidence="22" id="KW-1185">Reference proteome</keyword>
<dbReference type="eggNOG" id="COG3444">
    <property type="taxonomic scope" value="Bacteria"/>
</dbReference>
<dbReference type="CDD" id="cd00001">
    <property type="entry name" value="PTS_IIB_man"/>
    <property type="match status" value="1"/>
</dbReference>
<keyword evidence="12 21" id="KW-0808">Transferase</keyword>
<dbReference type="HOGENOM" id="CLU_074797_0_0_9"/>
<keyword evidence="7" id="KW-0813">Transport</keyword>
<keyword evidence="8" id="KW-1003">Cell membrane</keyword>
<dbReference type="GO" id="GO:0016301">
    <property type="term" value="F:kinase activity"/>
    <property type="evidence" value="ECO:0007669"/>
    <property type="project" value="UniProtKB-KW"/>
</dbReference>
<dbReference type="GO" id="GO:0008982">
    <property type="term" value="F:protein-N(PI)-phosphohistidine-sugar phosphotransferase activity"/>
    <property type="evidence" value="ECO:0007669"/>
    <property type="project" value="InterPro"/>
</dbReference>